<gene>
    <name evidence="2" type="ORF">RDB_LOCUS13624</name>
</gene>
<evidence type="ECO:0000313" key="3">
    <source>
        <dbReference type="Proteomes" id="UP000663853"/>
    </source>
</evidence>
<sequence length="248" mass="27074">MSSYRSEFITRAALMEIAMHASESGVLPVNPISVAQQTTNNTNALAQIKERPIGSSLRRELALQAPTLKRNYGSLDLSKMMSTSYSTSSSSVSTPTDAVFPMHCTRWAESEGDLIEQDVSPASSAPNSPVLEFSTRHKTHATDYESEPLGVIFGPDLTPEFVPADEASDYLDFLDALEDCDSLGHFAERFEAPESSPTPSTLDFTSSRSYFSTRGSRSESTLGPWRPEHTAGSPLDNPVDLCYYPTSN</sequence>
<feature type="compositionally biased region" description="Polar residues" evidence="1">
    <location>
        <begin position="195"/>
        <end position="221"/>
    </location>
</feature>
<name>A0A8H2XD84_9AGAM</name>
<dbReference type="EMBL" id="CAJMXA010000225">
    <property type="protein sequence ID" value="CAE6421971.1"/>
    <property type="molecule type" value="Genomic_DNA"/>
</dbReference>
<dbReference type="AlphaFoldDB" id="A0A8H2XD84"/>
<comment type="caution">
    <text evidence="2">The sequence shown here is derived from an EMBL/GenBank/DDBJ whole genome shotgun (WGS) entry which is preliminary data.</text>
</comment>
<evidence type="ECO:0000313" key="2">
    <source>
        <dbReference type="EMBL" id="CAE6421971.1"/>
    </source>
</evidence>
<proteinExistence type="predicted"/>
<evidence type="ECO:0000256" key="1">
    <source>
        <dbReference type="SAM" id="MobiDB-lite"/>
    </source>
</evidence>
<accession>A0A8H2XD84</accession>
<protein>
    <submittedName>
        <fullName evidence="2">Uncharacterized protein</fullName>
    </submittedName>
</protein>
<organism evidence="2 3">
    <name type="scientific">Rhizoctonia solani</name>
    <dbReference type="NCBI Taxonomy" id="456999"/>
    <lineage>
        <taxon>Eukaryota</taxon>
        <taxon>Fungi</taxon>
        <taxon>Dikarya</taxon>
        <taxon>Basidiomycota</taxon>
        <taxon>Agaricomycotina</taxon>
        <taxon>Agaricomycetes</taxon>
        <taxon>Cantharellales</taxon>
        <taxon>Ceratobasidiaceae</taxon>
        <taxon>Rhizoctonia</taxon>
    </lineage>
</organism>
<reference evidence="2" key="1">
    <citation type="submission" date="2021-01" db="EMBL/GenBank/DDBJ databases">
        <authorList>
            <person name="Kaushik A."/>
        </authorList>
    </citation>
    <scope>NUCLEOTIDE SEQUENCE</scope>
    <source>
        <strain evidence="2">AG6-10EEA</strain>
    </source>
</reference>
<feature type="region of interest" description="Disordered" evidence="1">
    <location>
        <begin position="190"/>
        <end position="248"/>
    </location>
</feature>
<dbReference type="Proteomes" id="UP000663853">
    <property type="component" value="Unassembled WGS sequence"/>
</dbReference>